<evidence type="ECO:0000256" key="5">
    <source>
        <dbReference type="SAM" id="MobiDB-lite"/>
    </source>
</evidence>
<gene>
    <name evidence="7" type="ORF">NKR23_g9014</name>
</gene>
<evidence type="ECO:0000313" key="8">
    <source>
        <dbReference type="Proteomes" id="UP001174694"/>
    </source>
</evidence>
<evidence type="ECO:0000259" key="6">
    <source>
        <dbReference type="PROSITE" id="PS50011"/>
    </source>
</evidence>
<name>A0AA38VNN8_9PEZI</name>
<proteinExistence type="predicted"/>
<reference evidence="7" key="1">
    <citation type="submission" date="2022-07" db="EMBL/GenBank/DDBJ databases">
        <title>Fungi with potential for degradation of polypropylene.</title>
        <authorList>
            <person name="Gostincar C."/>
        </authorList>
    </citation>
    <scope>NUCLEOTIDE SEQUENCE</scope>
    <source>
        <strain evidence="7">EXF-13308</strain>
    </source>
</reference>
<evidence type="ECO:0000313" key="7">
    <source>
        <dbReference type="EMBL" id="KAJ9137675.1"/>
    </source>
</evidence>
<dbReference type="GO" id="GO:0004674">
    <property type="term" value="F:protein serine/threonine kinase activity"/>
    <property type="evidence" value="ECO:0007669"/>
    <property type="project" value="TreeGrafter"/>
</dbReference>
<dbReference type="GO" id="GO:0005524">
    <property type="term" value="F:ATP binding"/>
    <property type="evidence" value="ECO:0007669"/>
    <property type="project" value="UniProtKB-KW"/>
</dbReference>
<protein>
    <submittedName>
        <fullName evidence="7">Protein kinase-like domain</fullName>
    </submittedName>
</protein>
<dbReference type="SUPFAM" id="SSF56112">
    <property type="entry name" value="Protein kinase-like (PK-like)"/>
    <property type="match status" value="1"/>
</dbReference>
<dbReference type="Proteomes" id="UP001174694">
    <property type="component" value="Unassembled WGS sequence"/>
</dbReference>
<keyword evidence="1" id="KW-0808">Transferase</keyword>
<feature type="domain" description="Protein kinase" evidence="6">
    <location>
        <begin position="144"/>
        <end position="453"/>
    </location>
</feature>
<sequence length="483" mass="54230">MSEQDELQALGVTGEWIWGDDARTAVFAQAFGNGRILIFRFSHRNDDNDLPARLVNYYYRRERVSFPSRASMRAALWSAVASVWPGACKLPDAADPAAIVDVFDHGSWRICHDRLFDDYVVSLLPLNELSEQLSVDMIDLQDLERHGQLGGRGCTTLVHHVSDPAHKLVFKGVDFRTFLYTYESGRAKEEILIFKRSIELLSRMPRHPNILPPPLALVTVRGIAATMSTVCGCLYPFYTNGSLASKIQESNAKEERISLQLKAKWCYQMAVALAHTHFVAHTYHMDVKPGNFLLDEDLNLVLADWERSDAAVTIAAPEIDGTWDAEETEVRAADGTASTALRYTKYQGKERRNMPENTPGSNGWNVWNPFLAWQDTCPRASELAEVFSLGRSMWMLLRQCNRDELDGILDTRDVVEDWTGSDDIPAQWKEAVDGCLRRDPDDRTGLLALQAFWETAWRGVAGTHSPDTHSSDGTSFSLMAGLS</sequence>
<feature type="region of interest" description="Disordered" evidence="5">
    <location>
        <begin position="463"/>
        <end position="483"/>
    </location>
</feature>
<evidence type="ECO:0000256" key="4">
    <source>
        <dbReference type="ARBA" id="ARBA00022840"/>
    </source>
</evidence>
<dbReference type="PANTHER" id="PTHR44329:SF288">
    <property type="entry name" value="MITOGEN-ACTIVATED PROTEIN KINASE KINASE KINASE 20"/>
    <property type="match status" value="1"/>
</dbReference>
<evidence type="ECO:0000256" key="3">
    <source>
        <dbReference type="ARBA" id="ARBA00022777"/>
    </source>
</evidence>
<dbReference type="PROSITE" id="PS50011">
    <property type="entry name" value="PROTEIN_KINASE_DOM"/>
    <property type="match status" value="1"/>
</dbReference>
<evidence type="ECO:0000256" key="1">
    <source>
        <dbReference type="ARBA" id="ARBA00022679"/>
    </source>
</evidence>
<dbReference type="Gene3D" id="1.10.510.10">
    <property type="entry name" value="Transferase(Phosphotransferase) domain 1"/>
    <property type="match status" value="1"/>
</dbReference>
<keyword evidence="4" id="KW-0067">ATP-binding</keyword>
<accession>A0AA38VNN8</accession>
<comment type="caution">
    <text evidence="7">The sequence shown here is derived from an EMBL/GenBank/DDBJ whole genome shotgun (WGS) entry which is preliminary data.</text>
</comment>
<dbReference type="InterPro" id="IPR051681">
    <property type="entry name" value="Ser/Thr_Kinases-Pseudokinases"/>
</dbReference>
<dbReference type="PANTHER" id="PTHR44329">
    <property type="entry name" value="SERINE/THREONINE-PROTEIN KINASE TNNI3K-RELATED"/>
    <property type="match status" value="1"/>
</dbReference>
<dbReference type="EMBL" id="JANBVO010000033">
    <property type="protein sequence ID" value="KAJ9137675.1"/>
    <property type="molecule type" value="Genomic_DNA"/>
</dbReference>
<dbReference type="InterPro" id="IPR000719">
    <property type="entry name" value="Prot_kinase_dom"/>
</dbReference>
<keyword evidence="8" id="KW-1185">Reference proteome</keyword>
<dbReference type="InterPro" id="IPR011009">
    <property type="entry name" value="Kinase-like_dom_sf"/>
</dbReference>
<dbReference type="AlphaFoldDB" id="A0AA38VNN8"/>
<keyword evidence="3 7" id="KW-0418">Kinase</keyword>
<organism evidence="7 8">
    <name type="scientific">Pleurostoma richardsiae</name>
    <dbReference type="NCBI Taxonomy" id="41990"/>
    <lineage>
        <taxon>Eukaryota</taxon>
        <taxon>Fungi</taxon>
        <taxon>Dikarya</taxon>
        <taxon>Ascomycota</taxon>
        <taxon>Pezizomycotina</taxon>
        <taxon>Sordariomycetes</taxon>
        <taxon>Sordariomycetidae</taxon>
        <taxon>Calosphaeriales</taxon>
        <taxon>Pleurostomataceae</taxon>
        <taxon>Pleurostoma</taxon>
    </lineage>
</organism>
<keyword evidence="2" id="KW-0547">Nucleotide-binding</keyword>
<evidence type="ECO:0000256" key="2">
    <source>
        <dbReference type="ARBA" id="ARBA00022741"/>
    </source>
</evidence>
<dbReference type="SMART" id="SM00220">
    <property type="entry name" value="S_TKc"/>
    <property type="match status" value="1"/>
</dbReference>